<organism evidence="6 7">
    <name type="scientific">Streptomyces solicathayae</name>
    <dbReference type="NCBI Taxonomy" id="3081768"/>
    <lineage>
        <taxon>Bacteria</taxon>
        <taxon>Bacillati</taxon>
        <taxon>Actinomycetota</taxon>
        <taxon>Actinomycetes</taxon>
        <taxon>Kitasatosporales</taxon>
        <taxon>Streptomycetaceae</taxon>
        <taxon>Streptomyces</taxon>
    </lineage>
</organism>
<keyword evidence="4" id="KW-0560">Oxidoreductase</keyword>
<keyword evidence="3" id="KW-0274">FAD</keyword>
<dbReference type="EMBL" id="CP137573">
    <property type="protein sequence ID" value="WOX25993.1"/>
    <property type="molecule type" value="Genomic_DNA"/>
</dbReference>
<evidence type="ECO:0000256" key="2">
    <source>
        <dbReference type="ARBA" id="ARBA00022630"/>
    </source>
</evidence>
<name>A0ABZ0M4K5_9ACTN</name>
<dbReference type="Pfam" id="PF01266">
    <property type="entry name" value="DAO"/>
    <property type="match status" value="1"/>
</dbReference>
<comment type="cofactor">
    <cofactor evidence="1">
        <name>FAD</name>
        <dbReference type="ChEBI" id="CHEBI:57692"/>
    </cofactor>
</comment>
<keyword evidence="2" id="KW-0285">Flavoprotein</keyword>
<dbReference type="Gene3D" id="3.50.50.60">
    <property type="entry name" value="FAD/NAD(P)-binding domain"/>
    <property type="match status" value="1"/>
</dbReference>
<evidence type="ECO:0000259" key="5">
    <source>
        <dbReference type="Pfam" id="PF01266"/>
    </source>
</evidence>
<evidence type="ECO:0000256" key="3">
    <source>
        <dbReference type="ARBA" id="ARBA00022827"/>
    </source>
</evidence>
<dbReference type="InterPro" id="IPR045170">
    <property type="entry name" value="MTOX"/>
</dbReference>
<proteinExistence type="predicted"/>
<dbReference type="SUPFAM" id="SSF51905">
    <property type="entry name" value="FAD/NAD(P)-binding domain"/>
    <property type="match status" value="1"/>
</dbReference>
<dbReference type="Gene3D" id="3.30.9.10">
    <property type="entry name" value="D-Amino Acid Oxidase, subunit A, domain 2"/>
    <property type="match status" value="1"/>
</dbReference>
<dbReference type="RefSeq" id="WP_318108838.1">
    <property type="nucleotide sequence ID" value="NZ_CP137573.1"/>
</dbReference>
<dbReference type="InterPro" id="IPR036188">
    <property type="entry name" value="FAD/NAD-bd_sf"/>
</dbReference>
<gene>
    <name evidence="6" type="ORF">R2D22_33265</name>
</gene>
<evidence type="ECO:0000313" key="6">
    <source>
        <dbReference type="EMBL" id="WOX25993.1"/>
    </source>
</evidence>
<dbReference type="Proteomes" id="UP001301731">
    <property type="component" value="Chromosome"/>
</dbReference>
<evidence type="ECO:0000256" key="4">
    <source>
        <dbReference type="ARBA" id="ARBA00023002"/>
    </source>
</evidence>
<dbReference type="PANTHER" id="PTHR10961">
    <property type="entry name" value="PEROXISOMAL SARCOSINE OXIDASE"/>
    <property type="match status" value="1"/>
</dbReference>
<dbReference type="PANTHER" id="PTHR10961:SF10">
    <property type="entry name" value="FAD DEPENDENT OXIDOREDUCTASE DOMAIN-CONTAINING PROTEIN"/>
    <property type="match status" value="1"/>
</dbReference>
<accession>A0ABZ0M4K5</accession>
<reference evidence="6 7" key="1">
    <citation type="submission" date="2023-10" db="EMBL/GenBank/DDBJ databases">
        <title>The genome sequence of Streptomyces sp. HUAS YS2.</title>
        <authorList>
            <person name="Mo P."/>
        </authorList>
    </citation>
    <scope>NUCLEOTIDE SEQUENCE [LARGE SCALE GENOMIC DNA]</scope>
    <source>
        <strain evidence="6 7">HUAS YS2</strain>
    </source>
</reference>
<protein>
    <submittedName>
        <fullName evidence="6">FAD-dependent oxidoreductase</fullName>
    </submittedName>
</protein>
<sequence length="435" mass="47192">MSEIVEVAVVGAGMFGSAAARHLSRSGARVLVIGPAEPEDGASASRHAFGAHFDEARITRRLGWDEVWGTLDSRSQERFREIETESGVDFFHECGSLVLMARSIGHRTDGILRQCAAEGIAVERRTEDELCAEFPDLGRLPMVGGVEGLLEREQAGYLNPRRLVSAQLELARRSGAGLLRAAVTSIRKDAAAGLWRLRAEGDDGTREIVAERVLIATGAFSNHNGVLPGGTQLALRAFTEPNLLFEVAPDRLDSLRRLPTVVTVDPEDTGDDNMSLYLLPPIRYPDGRWYMRIGPGMQPIVQELCSVDAMVAWYRDQQITPAQEAFLTTMADLLVPGLKAESVRSAACIIEKTPSKYPYIGHPDEDETLTVAIGGNGHGARGSDEIGRLAAGEVLGLPWDCPVPRDVFTPLAASHHPQEADGSRPDFLKPPFGLC</sequence>
<dbReference type="InterPro" id="IPR006076">
    <property type="entry name" value="FAD-dep_OxRdtase"/>
</dbReference>
<evidence type="ECO:0000256" key="1">
    <source>
        <dbReference type="ARBA" id="ARBA00001974"/>
    </source>
</evidence>
<evidence type="ECO:0000313" key="7">
    <source>
        <dbReference type="Proteomes" id="UP001301731"/>
    </source>
</evidence>
<keyword evidence="7" id="KW-1185">Reference proteome</keyword>
<feature type="domain" description="FAD dependent oxidoreductase" evidence="5">
    <location>
        <begin position="7"/>
        <end position="391"/>
    </location>
</feature>